<evidence type="ECO:0000256" key="6">
    <source>
        <dbReference type="ARBA" id="ARBA00023001"/>
    </source>
</evidence>
<dbReference type="EMBL" id="JAVRJZ010000001">
    <property type="protein sequence ID" value="KAK2727525.1"/>
    <property type="molecule type" value="Genomic_DNA"/>
</dbReference>
<evidence type="ECO:0000256" key="7">
    <source>
        <dbReference type="ARBA" id="ARBA00023277"/>
    </source>
</evidence>
<comment type="catalytic activity">
    <reaction evidence="1">
        <text>Hydrolysis of (1-&gt;4)-beta-D-glucosidic linkages in cellulose and cellotetraose, releasing cellobiose from the non-reducing ends of the chains.</text>
        <dbReference type="EC" id="3.2.1.91"/>
    </reaction>
</comment>
<dbReference type="Proteomes" id="UP001187531">
    <property type="component" value="Unassembled WGS sequence"/>
</dbReference>
<evidence type="ECO:0000256" key="3">
    <source>
        <dbReference type="ARBA" id="ARBA00012561"/>
    </source>
</evidence>
<keyword evidence="8" id="KW-0326">Glycosidase</keyword>
<reference evidence="11" key="1">
    <citation type="submission" date="2023-07" db="EMBL/GenBank/DDBJ databases">
        <title>Chromosome-level genome assembly of Artemia franciscana.</title>
        <authorList>
            <person name="Jo E."/>
        </authorList>
    </citation>
    <scope>NUCLEOTIDE SEQUENCE</scope>
    <source>
        <tissue evidence="11">Whole body</tissue>
    </source>
</reference>
<evidence type="ECO:0000256" key="10">
    <source>
        <dbReference type="SAM" id="SignalP"/>
    </source>
</evidence>
<dbReference type="InterPro" id="IPR001722">
    <property type="entry name" value="Glyco_hydro_7"/>
</dbReference>
<feature type="chain" id="PRO_5041725086" description="cellulose 1,4-beta-cellobiosidase (non-reducing end)" evidence="10">
    <location>
        <begin position="17"/>
        <end position="461"/>
    </location>
</feature>
<name>A0AA88IAP6_ARTSF</name>
<evidence type="ECO:0000256" key="8">
    <source>
        <dbReference type="ARBA" id="ARBA00023295"/>
    </source>
</evidence>
<dbReference type="EC" id="3.2.1.91" evidence="3"/>
<evidence type="ECO:0000313" key="12">
    <source>
        <dbReference type="Proteomes" id="UP001187531"/>
    </source>
</evidence>
<accession>A0AA88IAP6</accession>
<sequence length="461" mass="50080">MLSLYVIGLCVTLCASQNTGTLNVETPLPMNMQICSAPGSCQNEAGGIVLDANWRWTHKIDDYVNCYTGNIWDSGLCPDPDSCTANCAIEGVAQSEWGGTYGIGSTGNELSIKLVTQGQYSKNVGARTYLLDSSMQKYYMFSLLNREFTFDVDVSQLACGMNGALYFVEMEADGGASRFPTNKGGAKYGTGYCDAQCPHDVKYINGKANSGSWEPSPTDPNSGKGYYGTCCAEMDIWEANRESQAYTTHPCSVTEQTQCEGIECGDNASGDRYNGVCDKDGCDFASYRLGDRSYYGTGSNFKVDTSRKVTVVTQFITSDGTDNGDLQEIRRFYVQDGQRIENSFTNLPGLSSYDSITEDFCVESKRVFGDFDHHGQLGGLKEMGEALRRGVVLVLSLWTDHEANMLWLDSNYPVDANPSNPGVSRGPCPTDSGVPQDVENANPDATVRFSNIKFGAIGSTA</sequence>
<dbReference type="PRINTS" id="PR00734">
    <property type="entry name" value="GLHYDRLASE7"/>
</dbReference>
<dbReference type="FunFam" id="2.70.100.10:FF:000001">
    <property type="entry name" value="Glucanase"/>
    <property type="match status" value="1"/>
</dbReference>
<dbReference type="GO" id="GO:0016162">
    <property type="term" value="F:cellulose 1,4-beta-cellobiosidase activity"/>
    <property type="evidence" value="ECO:0007669"/>
    <property type="project" value="UniProtKB-EC"/>
</dbReference>
<dbReference type="Pfam" id="PF00840">
    <property type="entry name" value="Glyco_hydro_7"/>
    <property type="match status" value="1"/>
</dbReference>
<dbReference type="AlphaFoldDB" id="A0AA88IAP6"/>
<evidence type="ECO:0000256" key="2">
    <source>
        <dbReference type="ARBA" id="ARBA00006044"/>
    </source>
</evidence>
<comment type="caution">
    <text evidence="11">The sequence shown here is derived from an EMBL/GenBank/DDBJ whole genome shotgun (WGS) entry which is preliminary data.</text>
</comment>
<gene>
    <name evidence="11" type="ORF">QYM36_008119</name>
</gene>
<dbReference type="GO" id="GO:0030245">
    <property type="term" value="P:cellulose catabolic process"/>
    <property type="evidence" value="ECO:0007669"/>
    <property type="project" value="UniProtKB-KW"/>
</dbReference>
<dbReference type="InterPro" id="IPR037019">
    <property type="entry name" value="Glyco_hydro_7_sf"/>
</dbReference>
<keyword evidence="7" id="KW-0119">Carbohydrate metabolism</keyword>
<keyword evidence="5" id="KW-0378">Hydrolase</keyword>
<dbReference type="SUPFAM" id="SSF49899">
    <property type="entry name" value="Concanavalin A-like lectins/glucanases"/>
    <property type="match status" value="1"/>
</dbReference>
<feature type="signal peptide" evidence="10">
    <location>
        <begin position="1"/>
        <end position="16"/>
    </location>
</feature>
<keyword evidence="9" id="KW-0624">Polysaccharide degradation</keyword>
<keyword evidence="4 10" id="KW-0732">Signal</keyword>
<dbReference type="CDD" id="cd07999">
    <property type="entry name" value="GH7_CBH_EG"/>
    <property type="match status" value="1"/>
</dbReference>
<organism evidence="11 12">
    <name type="scientific">Artemia franciscana</name>
    <name type="common">Brine shrimp</name>
    <name type="synonym">Artemia sanfranciscana</name>
    <dbReference type="NCBI Taxonomy" id="6661"/>
    <lineage>
        <taxon>Eukaryota</taxon>
        <taxon>Metazoa</taxon>
        <taxon>Ecdysozoa</taxon>
        <taxon>Arthropoda</taxon>
        <taxon>Crustacea</taxon>
        <taxon>Branchiopoda</taxon>
        <taxon>Anostraca</taxon>
        <taxon>Artemiidae</taxon>
        <taxon>Artemia</taxon>
    </lineage>
</organism>
<evidence type="ECO:0000256" key="9">
    <source>
        <dbReference type="ARBA" id="ARBA00023326"/>
    </source>
</evidence>
<keyword evidence="12" id="KW-1185">Reference proteome</keyword>
<keyword evidence="6" id="KW-0136">Cellulose degradation</keyword>
<protein>
    <recommendedName>
        <fullName evidence="3">cellulose 1,4-beta-cellobiosidase (non-reducing end)</fullName>
        <ecNumber evidence="3">3.2.1.91</ecNumber>
    </recommendedName>
</protein>
<evidence type="ECO:0000256" key="5">
    <source>
        <dbReference type="ARBA" id="ARBA00022801"/>
    </source>
</evidence>
<dbReference type="PANTHER" id="PTHR33753:SF2">
    <property type="entry name" value="GLYCOSIDE HYDROLASE FAMILY 7 PROTEIN"/>
    <property type="match status" value="1"/>
</dbReference>
<evidence type="ECO:0000313" key="11">
    <source>
        <dbReference type="EMBL" id="KAK2727525.1"/>
    </source>
</evidence>
<dbReference type="PANTHER" id="PTHR33753">
    <property type="entry name" value="1,4-BETA-D-GLUCAN CELLOBIOHYDROLASE B"/>
    <property type="match status" value="1"/>
</dbReference>
<comment type="similarity">
    <text evidence="2">Belongs to the glycosyl hydrolase 7 (cellulase C) family.</text>
</comment>
<dbReference type="InterPro" id="IPR013320">
    <property type="entry name" value="ConA-like_dom_sf"/>
</dbReference>
<proteinExistence type="inferred from homology"/>
<evidence type="ECO:0000256" key="4">
    <source>
        <dbReference type="ARBA" id="ARBA00022729"/>
    </source>
</evidence>
<dbReference type="Gene3D" id="2.70.100.10">
    <property type="entry name" value="Glycoside hydrolase, family 7, domain"/>
    <property type="match status" value="1"/>
</dbReference>
<evidence type="ECO:0000256" key="1">
    <source>
        <dbReference type="ARBA" id="ARBA00001641"/>
    </source>
</evidence>